<dbReference type="PROSITE" id="PS51192">
    <property type="entry name" value="HELICASE_ATP_BIND_1"/>
    <property type="match status" value="1"/>
</dbReference>
<protein>
    <submittedName>
        <fullName evidence="7">Helicase</fullName>
    </submittedName>
</protein>
<dbReference type="InterPro" id="IPR057342">
    <property type="entry name" value="DEXDc_RapA"/>
</dbReference>
<dbReference type="PANTHER" id="PTHR45766">
    <property type="entry name" value="DNA ANNEALING HELICASE AND ENDONUCLEASE ZRANB3 FAMILY MEMBER"/>
    <property type="match status" value="1"/>
</dbReference>
<dbReference type="SMART" id="SM00487">
    <property type="entry name" value="DEXDc"/>
    <property type="match status" value="1"/>
</dbReference>
<dbReference type="CDD" id="cd18011">
    <property type="entry name" value="DEXDc_RapA"/>
    <property type="match status" value="1"/>
</dbReference>
<dbReference type="InterPro" id="IPR027417">
    <property type="entry name" value="P-loop_NTPase"/>
</dbReference>
<gene>
    <name evidence="7" type="ORF">DYP60_02435</name>
</gene>
<dbReference type="Pfam" id="PF00271">
    <property type="entry name" value="Helicase_C"/>
    <property type="match status" value="1"/>
</dbReference>
<dbReference type="RefSeq" id="WP_117329279.1">
    <property type="nucleotide sequence ID" value="NZ_QUWK01000002.1"/>
</dbReference>
<keyword evidence="1" id="KW-0547">Nucleotide-binding</keyword>
<dbReference type="GO" id="GO:0004386">
    <property type="term" value="F:helicase activity"/>
    <property type="evidence" value="ECO:0007669"/>
    <property type="project" value="UniProtKB-KW"/>
</dbReference>
<organism evidence="7 8">
    <name type="scientific">Sphaerochaeta halotolerans</name>
    <dbReference type="NCBI Taxonomy" id="2293840"/>
    <lineage>
        <taxon>Bacteria</taxon>
        <taxon>Pseudomonadati</taxon>
        <taxon>Spirochaetota</taxon>
        <taxon>Spirochaetia</taxon>
        <taxon>Spirochaetales</taxon>
        <taxon>Sphaerochaetaceae</taxon>
        <taxon>Sphaerochaeta</taxon>
    </lineage>
</organism>
<keyword evidence="4" id="KW-0067">ATP-binding</keyword>
<feature type="domain" description="Helicase ATP-binding" evidence="5">
    <location>
        <begin position="107"/>
        <end position="305"/>
    </location>
</feature>
<dbReference type="GO" id="GO:0005524">
    <property type="term" value="F:ATP binding"/>
    <property type="evidence" value="ECO:0007669"/>
    <property type="project" value="UniProtKB-KW"/>
</dbReference>
<dbReference type="InterPro" id="IPR014001">
    <property type="entry name" value="Helicase_ATP-bd"/>
</dbReference>
<dbReference type="GO" id="GO:0016787">
    <property type="term" value="F:hydrolase activity"/>
    <property type="evidence" value="ECO:0007669"/>
    <property type="project" value="UniProtKB-KW"/>
</dbReference>
<evidence type="ECO:0000256" key="3">
    <source>
        <dbReference type="ARBA" id="ARBA00022806"/>
    </source>
</evidence>
<dbReference type="EMBL" id="QUWK01000002">
    <property type="protein sequence ID" value="RFU95880.1"/>
    <property type="molecule type" value="Genomic_DNA"/>
</dbReference>
<evidence type="ECO:0000256" key="2">
    <source>
        <dbReference type="ARBA" id="ARBA00022801"/>
    </source>
</evidence>
<dbReference type="Pfam" id="PF00176">
    <property type="entry name" value="SNF2-rel_dom"/>
    <property type="match status" value="1"/>
</dbReference>
<evidence type="ECO:0000313" key="7">
    <source>
        <dbReference type="EMBL" id="RFU95880.1"/>
    </source>
</evidence>
<sequence>MNNWKFSTHYSSICMVLDEQYLWGQIICRIWLPSQHAIVRVSEADLKPLHSERISKTEEFRISYIATAAKIAELLENTSEDNDSTVLLAPMESNVIPLPHQLHALSRAISGDRVRYLLADEVGLGKTIEAGLIMQELKLRGLVRRTLVVAPKSLAMQWVAEMETHFNENFALINPGDLDALERLECSTSYIDGAESSSDYNPWLKFNHAVVTLDAVKPVRRRKGWSEEKVHQYNKNRYERLLQGQWDLIIVDESHRIGGSTDQVSRYKLGQGLAEAATYLLLLSATPHQGKSDAFHRLISLLDPMSFPDQESVTREKVSEFVIRTEKRKALTAEGEPLFKPRTTQTMGIDLSRNPSQVALYEAVTDYVRLGYNRAIKDKKPHIGFLMVLLQRIVTSSSHAIRTTLERRLNVLENLKSSLHIPTSDELEELVDLDGQMQLDFLIEVDEKGRHNEIEEVSFLLGLAKKAEQTGPDIKTDILMDQIFRLQGEENNDQLKIIIFTEFVATQSMLQTFLEERNFPCSIINGSMSMEERRKAQRDFREKNRILIATDAGGEGLNLQFCHVVINYDLPWNPMRIEQRIGRVDRIGQSKIVRAINFVYEDSVESRVREVLERKLSIIFDEMGIDKSNDILDTSLSGELVEKMMTHIIMEEADPEKEIERTVRTIQFDLAQERNKCAVYKISEDPEPAAAVKVKNHPLPFWVERMVINYVKMNELSVEKDLLGWNFVWPDGEKVSGAIFHSPDSTSDSLRLSLENPKVRGLILNLPQLFSGQPVPLVALEGVPETVNGYWGLFEITLTIHSNETNQIRLPAKRKGYQCVFVSNKGKLFIPTARFIWDQLLTLEPQILRMLSPEESVHCFETLYEAAATAGEELFNQLKNSHEKAIERENQRGMTAFTFRRRSIHKVGLPEVRNYRLHRLEEDKLQWQRELKSAAQVIPDIRPLLIFSIGEVPGDE</sequence>
<dbReference type="InterPro" id="IPR038718">
    <property type="entry name" value="SNF2-like_sf"/>
</dbReference>
<dbReference type="InterPro" id="IPR000330">
    <property type="entry name" value="SNF2_N"/>
</dbReference>
<evidence type="ECO:0000313" key="8">
    <source>
        <dbReference type="Proteomes" id="UP000264002"/>
    </source>
</evidence>
<keyword evidence="3 7" id="KW-0347">Helicase</keyword>
<evidence type="ECO:0000256" key="4">
    <source>
        <dbReference type="ARBA" id="ARBA00022840"/>
    </source>
</evidence>
<name>A0A372ML16_9SPIR</name>
<dbReference type="CDD" id="cd18793">
    <property type="entry name" value="SF2_C_SNF"/>
    <property type="match status" value="1"/>
</dbReference>
<dbReference type="PANTHER" id="PTHR45766:SF6">
    <property type="entry name" value="SWI_SNF-RELATED MATRIX-ASSOCIATED ACTIN-DEPENDENT REGULATOR OF CHROMATIN SUBFAMILY A-LIKE PROTEIN 1"/>
    <property type="match status" value="1"/>
</dbReference>
<evidence type="ECO:0000259" key="5">
    <source>
        <dbReference type="PROSITE" id="PS51192"/>
    </source>
</evidence>
<accession>A0A372ML16</accession>
<evidence type="ECO:0000259" key="6">
    <source>
        <dbReference type="PROSITE" id="PS51194"/>
    </source>
</evidence>
<feature type="domain" description="Helicase C-terminal" evidence="6">
    <location>
        <begin position="478"/>
        <end position="631"/>
    </location>
</feature>
<comment type="caution">
    <text evidence="7">The sequence shown here is derived from an EMBL/GenBank/DDBJ whole genome shotgun (WGS) entry which is preliminary data.</text>
</comment>
<reference evidence="8" key="1">
    <citation type="submission" date="2018-08" db="EMBL/GenBank/DDBJ databases">
        <authorList>
            <person name="Grouzdev D.S."/>
            <person name="Krutkina M.S."/>
        </authorList>
    </citation>
    <scope>NUCLEOTIDE SEQUENCE [LARGE SCALE GENOMIC DNA]</scope>
    <source>
        <strain evidence="8">4-11</strain>
    </source>
</reference>
<dbReference type="AlphaFoldDB" id="A0A372ML16"/>
<proteinExistence type="predicted"/>
<evidence type="ECO:0000256" key="1">
    <source>
        <dbReference type="ARBA" id="ARBA00022741"/>
    </source>
</evidence>
<keyword evidence="2" id="KW-0378">Hydrolase</keyword>
<dbReference type="InterPro" id="IPR001650">
    <property type="entry name" value="Helicase_C-like"/>
</dbReference>
<dbReference type="Gene3D" id="3.40.50.300">
    <property type="entry name" value="P-loop containing nucleotide triphosphate hydrolases"/>
    <property type="match status" value="1"/>
</dbReference>
<dbReference type="InterPro" id="IPR049730">
    <property type="entry name" value="SNF2/RAD54-like_C"/>
</dbReference>
<dbReference type="PROSITE" id="PS51194">
    <property type="entry name" value="HELICASE_CTER"/>
    <property type="match status" value="1"/>
</dbReference>
<dbReference type="SUPFAM" id="SSF52540">
    <property type="entry name" value="P-loop containing nucleoside triphosphate hydrolases"/>
    <property type="match status" value="2"/>
</dbReference>
<dbReference type="SMART" id="SM00490">
    <property type="entry name" value="HELICc"/>
    <property type="match status" value="1"/>
</dbReference>
<dbReference type="Proteomes" id="UP000264002">
    <property type="component" value="Unassembled WGS sequence"/>
</dbReference>
<dbReference type="Gene3D" id="3.40.50.10810">
    <property type="entry name" value="Tandem AAA-ATPase domain"/>
    <property type="match status" value="1"/>
</dbReference>
<reference evidence="7 8" key="2">
    <citation type="submission" date="2018-09" db="EMBL/GenBank/DDBJ databases">
        <title>Genome of Sphaerochaeta halotolerans strain 4-11.</title>
        <authorList>
            <person name="Nazina T.N."/>
            <person name="Sokolova D.S."/>
        </authorList>
    </citation>
    <scope>NUCLEOTIDE SEQUENCE [LARGE SCALE GENOMIC DNA]</scope>
    <source>
        <strain evidence="7 8">4-11</strain>
    </source>
</reference>
<keyword evidence="8" id="KW-1185">Reference proteome</keyword>